<evidence type="ECO:0000313" key="4">
    <source>
        <dbReference type="Proteomes" id="UP001596016"/>
    </source>
</evidence>
<evidence type="ECO:0000256" key="1">
    <source>
        <dbReference type="ARBA" id="ARBA00008522"/>
    </source>
</evidence>
<gene>
    <name evidence="3" type="ORF">ACFPLB_13105</name>
</gene>
<sequence length="158" mass="16926">MVGAVAPVIYVDADACPVKAEVVRVAERFDLETVFVANGGLRPSRDPKIRNVVVSSDADAADDWIVEHAQAHDIVITADIPLAARAVALGAHVLGPTGRPFTAQTIGMALAVRELKQHLRETGESKGFNASFSAQDRSRFLGELDRIIKLALNSRSSI</sequence>
<evidence type="ECO:0000256" key="2">
    <source>
        <dbReference type="HAMAP-Rule" id="MF_00489"/>
    </source>
</evidence>
<reference evidence="4" key="1">
    <citation type="journal article" date="2019" name="Int. J. Syst. Evol. Microbiol.">
        <title>The Global Catalogue of Microorganisms (GCM) 10K type strain sequencing project: providing services to taxonomists for standard genome sequencing and annotation.</title>
        <authorList>
            <consortium name="The Broad Institute Genomics Platform"/>
            <consortium name="The Broad Institute Genome Sequencing Center for Infectious Disease"/>
            <person name="Wu L."/>
            <person name="Ma J."/>
        </authorList>
    </citation>
    <scope>NUCLEOTIDE SEQUENCE [LARGE SCALE GENOMIC DNA]</scope>
    <source>
        <strain evidence="4">CGMCC 4.1415</strain>
    </source>
</reference>
<evidence type="ECO:0000313" key="3">
    <source>
        <dbReference type="EMBL" id="MFC5386898.1"/>
    </source>
</evidence>
<dbReference type="CDD" id="cd18720">
    <property type="entry name" value="PIN_YqxD-like"/>
    <property type="match status" value="1"/>
</dbReference>
<comment type="caution">
    <text evidence="3">The sequence shown here is derived from an EMBL/GenBank/DDBJ whole genome shotgun (WGS) entry which is preliminary data.</text>
</comment>
<name>A0ABW0H4D5_9HYPH</name>
<dbReference type="RefSeq" id="WP_378230329.1">
    <property type="nucleotide sequence ID" value="NZ_JBHSLL010000046.1"/>
</dbReference>
<keyword evidence="4" id="KW-1185">Reference proteome</keyword>
<dbReference type="PANTHER" id="PTHR35146">
    <property type="entry name" value="UPF0178 PROTEIN YAII"/>
    <property type="match status" value="1"/>
</dbReference>
<dbReference type="InterPro" id="IPR003791">
    <property type="entry name" value="UPF0178"/>
</dbReference>
<dbReference type="HAMAP" id="MF_00489">
    <property type="entry name" value="UPF0178"/>
    <property type="match status" value="1"/>
</dbReference>
<dbReference type="NCBIfam" id="NF001095">
    <property type="entry name" value="PRK00124.1"/>
    <property type="match status" value="1"/>
</dbReference>
<organism evidence="3 4">
    <name type="scientific">Aquamicrobium segne</name>
    <dbReference type="NCBI Taxonomy" id="469547"/>
    <lineage>
        <taxon>Bacteria</taxon>
        <taxon>Pseudomonadati</taxon>
        <taxon>Pseudomonadota</taxon>
        <taxon>Alphaproteobacteria</taxon>
        <taxon>Hyphomicrobiales</taxon>
        <taxon>Phyllobacteriaceae</taxon>
        <taxon>Aquamicrobium</taxon>
    </lineage>
</organism>
<dbReference type="Pfam" id="PF02639">
    <property type="entry name" value="DUF188"/>
    <property type="match status" value="1"/>
</dbReference>
<protein>
    <recommendedName>
        <fullName evidence="2">UPF0178 protein ACFPLB_13105</fullName>
    </recommendedName>
</protein>
<accession>A0ABW0H4D5</accession>
<dbReference type="PANTHER" id="PTHR35146:SF1">
    <property type="entry name" value="UPF0178 PROTEIN YAII"/>
    <property type="match status" value="1"/>
</dbReference>
<comment type="similarity">
    <text evidence="1 2">Belongs to the UPF0178 family.</text>
</comment>
<proteinExistence type="inferred from homology"/>
<dbReference type="EMBL" id="JBHSLL010000046">
    <property type="protein sequence ID" value="MFC5386898.1"/>
    <property type="molecule type" value="Genomic_DNA"/>
</dbReference>
<dbReference type="Proteomes" id="UP001596016">
    <property type="component" value="Unassembled WGS sequence"/>
</dbReference>